<dbReference type="EMBL" id="BCWF01000015">
    <property type="protein sequence ID" value="GAT22192.1"/>
    <property type="molecule type" value="Genomic_DNA"/>
</dbReference>
<reference evidence="2" key="2">
    <citation type="submission" date="2016-02" db="EMBL/GenBank/DDBJ databases">
        <title>Genome sequencing of Aspergillus luchuensis NBRC 4314.</title>
        <authorList>
            <person name="Yamada O."/>
        </authorList>
    </citation>
    <scope>NUCLEOTIDE SEQUENCE [LARGE SCALE GENOMIC DNA]</scope>
    <source>
        <strain evidence="2">RIB 2604</strain>
    </source>
</reference>
<accession>A0A146F8V6</accession>
<protein>
    <submittedName>
        <fullName evidence="1">Similar to An14g00600</fullName>
    </submittedName>
</protein>
<name>A0A146F8V6_ASPKA</name>
<reference evidence="1 2" key="1">
    <citation type="journal article" date="2016" name="DNA Res.">
        <title>Genome sequence of Aspergillus luchuensis NBRC 4314.</title>
        <authorList>
            <person name="Yamada O."/>
            <person name="Machida M."/>
            <person name="Hosoyama A."/>
            <person name="Goto M."/>
            <person name="Takahashi T."/>
            <person name="Futagami T."/>
            <person name="Yamagata Y."/>
            <person name="Takeuchi M."/>
            <person name="Kobayashi T."/>
            <person name="Koike H."/>
            <person name="Abe K."/>
            <person name="Asai K."/>
            <person name="Arita M."/>
            <person name="Fujita N."/>
            <person name="Fukuda K."/>
            <person name="Higa K."/>
            <person name="Horikawa H."/>
            <person name="Ishikawa T."/>
            <person name="Jinno K."/>
            <person name="Kato Y."/>
            <person name="Kirimura K."/>
            <person name="Mizutani O."/>
            <person name="Nakasone K."/>
            <person name="Sano M."/>
            <person name="Shiraishi Y."/>
            <person name="Tsukahara M."/>
            <person name="Gomi K."/>
        </authorList>
    </citation>
    <scope>NUCLEOTIDE SEQUENCE [LARGE SCALE GENOMIC DNA]</scope>
    <source>
        <strain evidence="1 2">RIB 2604</strain>
    </source>
</reference>
<sequence length="85" mass="10005">MEGGMAQERSIRGRSIDRSRFRKRILHTFQYYLSKRETTENEKRSGWVKIERRFRRTGAKYVDMAGSGRSGMDVGMRIEGDGREE</sequence>
<dbReference type="Proteomes" id="UP000075230">
    <property type="component" value="Unassembled WGS sequence"/>
</dbReference>
<comment type="caution">
    <text evidence="1">The sequence shown here is derived from an EMBL/GenBank/DDBJ whole genome shotgun (WGS) entry which is preliminary data.</text>
</comment>
<proteinExistence type="predicted"/>
<organism evidence="1 2">
    <name type="scientific">Aspergillus kawachii</name>
    <name type="common">White koji mold</name>
    <name type="synonym">Aspergillus awamori var. kawachi</name>
    <dbReference type="NCBI Taxonomy" id="1069201"/>
    <lineage>
        <taxon>Eukaryota</taxon>
        <taxon>Fungi</taxon>
        <taxon>Dikarya</taxon>
        <taxon>Ascomycota</taxon>
        <taxon>Pezizomycotina</taxon>
        <taxon>Eurotiomycetes</taxon>
        <taxon>Eurotiomycetidae</taxon>
        <taxon>Eurotiales</taxon>
        <taxon>Aspergillaceae</taxon>
        <taxon>Aspergillus</taxon>
        <taxon>Aspergillus subgen. Circumdati</taxon>
    </lineage>
</organism>
<evidence type="ECO:0000313" key="2">
    <source>
        <dbReference type="Proteomes" id="UP000075230"/>
    </source>
</evidence>
<gene>
    <name evidence="1" type="ORF">RIB2604_01502240</name>
</gene>
<evidence type="ECO:0000313" key="1">
    <source>
        <dbReference type="EMBL" id="GAT22192.1"/>
    </source>
</evidence>
<dbReference type="AlphaFoldDB" id="A0A146F8V6"/>